<reference evidence="1 2" key="1">
    <citation type="submission" date="2018-07" db="EMBL/GenBank/DDBJ databases">
        <title>Genomic Encyclopedia of Type Strains, Phase III (KMG-III): the genomes of soil and plant-associated and newly described type strains.</title>
        <authorList>
            <person name="Whitman W."/>
        </authorList>
    </citation>
    <scope>NUCLEOTIDE SEQUENCE [LARGE SCALE GENOMIC DNA]</scope>
    <source>
        <strain evidence="1 2">CECT 7506</strain>
    </source>
</reference>
<name>A0A368W1N3_9BACL</name>
<dbReference type="Proteomes" id="UP000252415">
    <property type="component" value="Unassembled WGS sequence"/>
</dbReference>
<gene>
    <name evidence="1" type="ORF">DFP97_10721</name>
</gene>
<proteinExistence type="predicted"/>
<dbReference type="OrthoDB" id="2695569at2"/>
<comment type="caution">
    <text evidence="1">The sequence shown here is derived from an EMBL/GenBank/DDBJ whole genome shotgun (WGS) entry which is preliminary data.</text>
</comment>
<evidence type="ECO:0000313" key="1">
    <source>
        <dbReference type="EMBL" id="RCW47822.1"/>
    </source>
</evidence>
<organism evidence="1 2">
    <name type="scientific">Paenibacillus prosopidis</name>
    <dbReference type="NCBI Taxonomy" id="630520"/>
    <lineage>
        <taxon>Bacteria</taxon>
        <taxon>Bacillati</taxon>
        <taxon>Bacillota</taxon>
        <taxon>Bacilli</taxon>
        <taxon>Bacillales</taxon>
        <taxon>Paenibacillaceae</taxon>
        <taxon>Paenibacillus</taxon>
    </lineage>
</organism>
<dbReference type="EMBL" id="QPJD01000007">
    <property type="protein sequence ID" value="RCW47822.1"/>
    <property type="molecule type" value="Genomic_DNA"/>
</dbReference>
<keyword evidence="2" id="KW-1185">Reference proteome</keyword>
<sequence>MEQLPAVIRLEDYKLEELLRSPERFAKMQSGSKRDSGVNWRQMVQFAAMHSVNDFYKLPAEARTQAAVEAAVERWWTNRNYKFHSNEHFLQMKQAVISNLGAFLVEEQCCSTPIILFEQLTAYVDELDMELSQIFHVVSADAEGAADDFIVQKFAVDMDADSLDLMFHMTSVFCANAFEKLPARIEVLSLLSGKRILFKPDAASLKRSYDFMYLVKSLLPEAKAAGE</sequence>
<dbReference type="AlphaFoldDB" id="A0A368W1N3"/>
<evidence type="ECO:0000313" key="2">
    <source>
        <dbReference type="Proteomes" id="UP000252415"/>
    </source>
</evidence>
<dbReference type="RefSeq" id="WP_114380242.1">
    <property type="nucleotide sequence ID" value="NZ_QPJD01000007.1"/>
</dbReference>
<protein>
    <submittedName>
        <fullName evidence="1">Uncharacterized protein</fullName>
    </submittedName>
</protein>
<accession>A0A368W1N3</accession>